<reference evidence="7 8" key="1">
    <citation type="submission" date="2023-11" db="EMBL/GenBank/DDBJ databases">
        <title>Genome sequence of Microbacterium rhizosphaerae KACC 19337.</title>
        <authorList>
            <person name="Choi H."/>
            <person name="Kim S."/>
            <person name="Kim Y."/>
            <person name="Kwon S.-W."/>
            <person name="Heo J."/>
        </authorList>
    </citation>
    <scope>NUCLEOTIDE SEQUENCE [LARGE SCALE GENOMIC DNA]</scope>
    <source>
        <strain evidence="7 8">KACC 19337</strain>
    </source>
</reference>
<dbReference type="PANTHER" id="PTHR40277">
    <property type="entry name" value="BLL5419 PROTEIN"/>
    <property type="match status" value="1"/>
</dbReference>
<proteinExistence type="predicted"/>
<evidence type="ECO:0000313" key="7">
    <source>
        <dbReference type="EMBL" id="WPR89618.1"/>
    </source>
</evidence>
<evidence type="ECO:0000256" key="4">
    <source>
        <dbReference type="ARBA" id="ARBA00022989"/>
    </source>
</evidence>
<feature type="transmembrane region" description="Helical" evidence="6">
    <location>
        <begin position="210"/>
        <end position="232"/>
    </location>
</feature>
<dbReference type="EMBL" id="CP139368">
    <property type="protein sequence ID" value="WPR89618.1"/>
    <property type="molecule type" value="Genomic_DNA"/>
</dbReference>
<keyword evidence="8" id="KW-1185">Reference proteome</keyword>
<feature type="transmembrane region" description="Helical" evidence="6">
    <location>
        <begin position="23"/>
        <end position="44"/>
    </location>
</feature>
<protein>
    <submittedName>
        <fullName evidence="7">Lysylphosphatidylglycerol synthase transmembrane domain-containing protein</fullName>
    </submittedName>
</protein>
<evidence type="ECO:0000256" key="6">
    <source>
        <dbReference type="SAM" id="Phobius"/>
    </source>
</evidence>
<keyword evidence="3 6" id="KW-0812">Transmembrane</keyword>
<feature type="transmembrane region" description="Helical" evidence="6">
    <location>
        <begin position="269"/>
        <end position="286"/>
    </location>
</feature>
<evidence type="ECO:0000256" key="3">
    <source>
        <dbReference type="ARBA" id="ARBA00022692"/>
    </source>
</evidence>
<feature type="transmembrane region" description="Helical" evidence="6">
    <location>
        <begin position="143"/>
        <end position="163"/>
    </location>
</feature>
<evidence type="ECO:0000256" key="5">
    <source>
        <dbReference type="ARBA" id="ARBA00023136"/>
    </source>
</evidence>
<feature type="transmembrane region" description="Helical" evidence="6">
    <location>
        <begin position="244"/>
        <end position="262"/>
    </location>
</feature>
<dbReference type="PANTHER" id="PTHR40277:SF1">
    <property type="entry name" value="BLL5419 PROTEIN"/>
    <property type="match status" value="1"/>
</dbReference>
<feature type="transmembrane region" description="Helical" evidence="6">
    <location>
        <begin position="50"/>
        <end position="74"/>
    </location>
</feature>
<sequence>MAQLIASPAVPDARAPGRSRARALVRVAAAVAVVVATVAVVGTGPFLRGIASVSIGTVALALVLVACGTAACAWRWRAVAAGLGLPLPMRSAVAAYYRSQFLNAVLPGGVLGDVHRAYAHGREHDRVGVAARAVAAERIAGQFVQFAVTLAILLPLGFASALAPLEWTAGAVAAAAVAGLLVAAAIPAARRWMLRELALLRPVFARPSTLLTVVVSSVLALGAHVSTFLVAGAAVGVEAGPGELVPIALLVLTASAIPLNVGGWGPREAASGAVFALAGIGGAAGVEVSTAYGVLALIAVGPGGLVLMTDRVRARRERRPA</sequence>
<keyword evidence="2" id="KW-1003">Cell membrane</keyword>
<name>A0ABZ0SKI1_9MICO</name>
<feature type="transmembrane region" description="Helical" evidence="6">
    <location>
        <begin position="292"/>
        <end position="309"/>
    </location>
</feature>
<evidence type="ECO:0000256" key="1">
    <source>
        <dbReference type="ARBA" id="ARBA00004651"/>
    </source>
</evidence>
<comment type="subcellular location">
    <subcellularLocation>
        <location evidence="1">Cell membrane</location>
        <topology evidence="1">Multi-pass membrane protein</topology>
    </subcellularLocation>
</comment>
<dbReference type="RefSeq" id="WP_320942332.1">
    <property type="nucleotide sequence ID" value="NZ_BAABEU010000003.1"/>
</dbReference>
<evidence type="ECO:0000256" key="2">
    <source>
        <dbReference type="ARBA" id="ARBA00022475"/>
    </source>
</evidence>
<dbReference type="Pfam" id="PF03706">
    <property type="entry name" value="LPG_synthase_TM"/>
    <property type="match status" value="1"/>
</dbReference>
<dbReference type="InterPro" id="IPR022791">
    <property type="entry name" value="L-PG_synthase/AglD"/>
</dbReference>
<accession>A0ABZ0SKI1</accession>
<gene>
    <name evidence="7" type="ORF">SM116_17950</name>
</gene>
<feature type="transmembrane region" description="Helical" evidence="6">
    <location>
        <begin position="169"/>
        <end position="189"/>
    </location>
</feature>
<organism evidence="7 8">
    <name type="scientific">Microbacterium rhizosphaerae</name>
    <dbReference type="NCBI Taxonomy" id="1678237"/>
    <lineage>
        <taxon>Bacteria</taxon>
        <taxon>Bacillati</taxon>
        <taxon>Actinomycetota</taxon>
        <taxon>Actinomycetes</taxon>
        <taxon>Micrococcales</taxon>
        <taxon>Microbacteriaceae</taxon>
        <taxon>Microbacterium</taxon>
    </lineage>
</organism>
<keyword evidence="4 6" id="KW-1133">Transmembrane helix</keyword>
<dbReference type="Proteomes" id="UP001323798">
    <property type="component" value="Chromosome"/>
</dbReference>
<keyword evidence="5 6" id="KW-0472">Membrane</keyword>
<evidence type="ECO:0000313" key="8">
    <source>
        <dbReference type="Proteomes" id="UP001323798"/>
    </source>
</evidence>